<dbReference type="GO" id="GO:0002753">
    <property type="term" value="P:cytoplasmic pattern recognition receptor signaling pathway"/>
    <property type="evidence" value="ECO:0007669"/>
    <property type="project" value="TreeGrafter"/>
</dbReference>
<sequence length="928" mass="106287">MTAEDKVALQFYKNYIVTTLNPVYILSNMREWLTEEVIERIQAEEKNGTTAAAGMFLNLILELEDKGWFRGFLDSLIAAGYTGLAEAIENWDFRKLEQLEMHRRLLKRIEATMLEIKAGDIIPLINSCLINRECEEILKLVENRGQSAGAAKLVECLCRSDKENWPKEFQLALHRLGYDHACKLWDVKEGNDKEKNAEMKDDQDEERSAFDITVTYSEAGEVDNFSGNQCSPPEVSEDPVYVPKKARSYQLELARPAINGKNTLICAPTGSGKTFVALLIAENHLQNMPPGQKGKIAFLVTKIPVYEQQRNVFKQHFETKKYNVGGICGETVGDIPEEMLIQQNDIIVLTPQILVNWLQYGNISSLAVFTLLIFDECHNTTGNHPYNVLMSSYLDLKFGSSASPRPQIVGLTASIGVGSATNLMGIMEYICTQCACLDIQVISTIRENREELEKIVFTPKKIVRQVTLRPQNCFVDIISSMISKTEALAKQMYPIDTLSPIKTKDFGTQTYEQWIVAVQKKCRVLQLEDKEEESRICRALFTYTEHLRKYNDALIINEDARTQDALAYLIEFFKNIKSREFDEREQQLTANFEEKLQELTELSTDESNENPKLQELSFILDEEYHQNPQTRTLLFVKTKALVVALKKWVDENPALSHLKPDVLMGHNRNQNIGMTLLHQKGALNSFRSSGESKMLIATSVADEGIDVAECNLVLLYEYTGNVIKMIQVRGRGRAEGSKCILVTSKSEVAEKETVNIWKEEQMNEAIKEIQKWSEEQFLKKIKNLQNQEKIIRDTRKRELKPKVPKSTKKLLCGKCKAFACNTDDIRVIEDSQHIVIDKQFSNRFITGPHAKIKRYGHFEKKCKMYCKDLRCQHDWGITVKYKTFDNLPVIKVESFVVEDIATGDQSVFRKWVQVDFELKKFDVKEMPR</sequence>
<evidence type="ECO:0000256" key="6">
    <source>
        <dbReference type="ARBA" id="ARBA00022553"/>
    </source>
</evidence>
<comment type="caution">
    <text evidence="23">The sequence shown here is derived from an EMBL/GenBank/DDBJ whole genome shotgun (WGS) entry which is preliminary data.</text>
</comment>
<keyword evidence="13" id="KW-0862">Zinc</keyword>
<dbReference type="InterPro" id="IPR011545">
    <property type="entry name" value="DEAD/DEAH_box_helicase_dom"/>
</dbReference>
<evidence type="ECO:0000256" key="1">
    <source>
        <dbReference type="ARBA" id="ARBA00004496"/>
    </source>
</evidence>
<evidence type="ECO:0000259" key="20">
    <source>
        <dbReference type="PROSITE" id="PS51192"/>
    </source>
</evidence>
<dbReference type="InterPro" id="IPR021673">
    <property type="entry name" value="RLR_CTR"/>
</dbReference>
<evidence type="ECO:0000256" key="11">
    <source>
        <dbReference type="ARBA" id="ARBA00022801"/>
    </source>
</evidence>
<keyword evidence="9" id="KW-0677">Repeat</keyword>
<protein>
    <recommendedName>
        <fullName evidence="3">RNA helicase</fullName>
        <ecNumber evidence="3">3.6.4.13</ecNumber>
    </recommendedName>
</protein>
<dbReference type="Pfam" id="PF18119">
    <property type="entry name" value="RIG-I_C"/>
    <property type="match status" value="1"/>
</dbReference>
<keyword evidence="11" id="KW-0378">Hydrolase</keyword>
<evidence type="ECO:0000256" key="15">
    <source>
        <dbReference type="ARBA" id="ARBA00022843"/>
    </source>
</evidence>
<dbReference type="SUPFAM" id="SSF52540">
    <property type="entry name" value="P-loop containing nucleoside triphosphate hydrolases"/>
    <property type="match status" value="2"/>
</dbReference>
<dbReference type="GO" id="GO:0003725">
    <property type="term" value="F:double-stranded RNA binding"/>
    <property type="evidence" value="ECO:0007669"/>
    <property type="project" value="TreeGrafter"/>
</dbReference>
<evidence type="ECO:0000256" key="19">
    <source>
        <dbReference type="ARBA" id="ARBA00049390"/>
    </source>
</evidence>
<dbReference type="Pfam" id="PF16739">
    <property type="entry name" value="CARD_2"/>
    <property type="match status" value="2"/>
</dbReference>
<dbReference type="Gene3D" id="1.10.533.10">
    <property type="entry name" value="Death Domain, Fas"/>
    <property type="match status" value="2"/>
</dbReference>
<dbReference type="GeneID" id="102565282"/>
<dbReference type="Pfam" id="PF00271">
    <property type="entry name" value="Helicase_C"/>
    <property type="match status" value="1"/>
</dbReference>
<dbReference type="GO" id="GO:0003727">
    <property type="term" value="F:single-stranded RNA binding"/>
    <property type="evidence" value="ECO:0007669"/>
    <property type="project" value="TreeGrafter"/>
</dbReference>
<dbReference type="InterPro" id="IPR042145">
    <property type="entry name" value="CARD_RIG-I_r2"/>
</dbReference>
<feature type="domain" description="Helicase C-terminal" evidence="21">
    <location>
        <begin position="612"/>
        <end position="792"/>
    </location>
</feature>
<proteinExistence type="inferred from homology"/>
<keyword evidence="7" id="KW-0399">Innate immunity</keyword>
<keyword evidence="6" id="KW-0597">Phosphoprotein</keyword>
<evidence type="ECO:0000256" key="17">
    <source>
        <dbReference type="ARBA" id="ARBA00022884"/>
    </source>
</evidence>
<dbReference type="SMART" id="SM00490">
    <property type="entry name" value="HELICc"/>
    <property type="match status" value="1"/>
</dbReference>
<dbReference type="Gene3D" id="1.20.1320.30">
    <property type="match status" value="1"/>
</dbReference>
<dbReference type="SMART" id="SM00487">
    <property type="entry name" value="DEXDc"/>
    <property type="match status" value="1"/>
</dbReference>
<keyword evidence="5" id="KW-1017">Isopeptide bond</keyword>
<dbReference type="InterPro" id="IPR041204">
    <property type="entry name" value="RIG-I-like_C"/>
</dbReference>
<dbReference type="EC" id="3.6.4.13" evidence="3"/>
<keyword evidence="16" id="KW-0391">Immunity</keyword>
<evidence type="ECO:0000313" key="24">
    <source>
        <dbReference type="Proteomes" id="UP000050525"/>
    </source>
</evidence>
<dbReference type="InterPro" id="IPR038557">
    <property type="entry name" value="RLR_C_sf"/>
</dbReference>
<evidence type="ECO:0000313" key="23">
    <source>
        <dbReference type="EMBL" id="KYO35181.1"/>
    </source>
</evidence>
<dbReference type="FunFam" id="3.40.50.300:FF:001233">
    <property type="entry name" value="Probable ATP-dependent RNA helicase DDX58"/>
    <property type="match status" value="1"/>
</dbReference>
<evidence type="ECO:0000256" key="8">
    <source>
        <dbReference type="ARBA" id="ARBA00022723"/>
    </source>
</evidence>
<evidence type="ECO:0000256" key="3">
    <source>
        <dbReference type="ARBA" id="ARBA00012552"/>
    </source>
</evidence>
<comment type="catalytic activity">
    <reaction evidence="19">
        <text>ATP + H2O = ADP + phosphate + H(+)</text>
        <dbReference type="Rhea" id="RHEA:13065"/>
        <dbReference type="ChEBI" id="CHEBI:15377"/>
        <dbReference type="ChEBI" id="CHEBI:15378"/>
        <dbReference type="ChEBI" id="CHEBI:30616"/>
        <dbReference type="ChEBI" id="CHEBI:43474"/>
        <dbReference type="ChEBI" id="CHEBI:456216"/>
        <dbReference type="EC" id="3.6.4.13"/>
    </reaction>
    <physiologicalReaction direction="left-to-right" evidence="19">
        <dbReference type="Rhea" id="RHEA:13066"/>
    </physiologicalReaction>
</comment>
<keyword evidence="4" id="KW-0963">Cytoplasm</keyword>
<dbReference type="InterPro" id="IPR014001">
    <property type="entry name" value="Helicase_ATP-bd"/>
</dbReference>
<keyword evidence="10" id="KW-0547">Nucleotide-binding</keyword>
<dbReference type="CDD" id="cd15805">
    <property type="entry name" value="RIG-I_C"/>
    <property type="match status" value="1"/>
</dbReference>
<dbReference type="InterPro" id="IPR001650">
    <property type="entry name" value="Helicase_C-like"/>
</dbReference>
<evidence type="ECO:0000259" key="22">
    <source>
        <dbReference type="PROSITE" id="PS51789"/>
    </source>
</evidence>
<dbReference type="OrthoDB" id="416741at2759"/>
<comment type="similarity">
    <text evidence="2">Belongs to the helicase family. RLR subfamily.</text>
</comment>
<dbReference type="Proteomes" id="UP000050525">
    <property type="component" value="Unassembled WGS sequence"/>
</dbReference>
<dbReference type="PROSITE" id="PS51192">
    <property type="entry name" value="HELICASE_ATP_BIND_1"/>
    <property type="match status" value="1"/>
</dbReference>
<keyword evidence="12 23" id="KW-0347">Helicase</keyword>
<evidence type="ECO:0000256" key="16">
    <source>
        <dbReference type="ARBA" id="ARBA00022859"/>
    </source>
</evidence>
<keyword evidence="18" id="KW-0051">Antiviral defense</keyword>
<dbReference type="GO" id="GO:0140374">
    <property type="term" value="P:antiviral innate immune response"/>
    <property type="evidence" value="ECO:0007669"/>
    <property type="project" value="TreeGrafter"/>
</dbReference>
<organism evidence="23 24">
    <name type="scientific">Alligator mississippiensis</name>
    <name type="common">American alligator</name>
    <dbReference type="NCBI Taxonomy" id="8496"/>
    <lineage>
        <taxon>Eukaryota</taxon>
        <taxon>Metazoa</taxon>
        <taxon>Chordata</taxon>
        <taxon>Craniata</taxon>
        <taxon>Vertebrata</taxon>
        <taxon>Euteleostomi</taxon>
        <taxon>Archelosauria</taxon>
        <taxon>Archosauria</taxon>
        <taxon>Crocodylia</taxon>
        <taxon>Alligatoridae</taxon>
        <taxon>Alligatorinae</taxon>
        <taxon>Alligator</taxon>
    </lineage>
</organism>
<dbReference type="CDD" id="cd12090">
    <property type="entry name" value="MDA5_ID"/>
    <property type="match status" value="1"/>
</dbReference>
<reference evidence="23 24" key="1">
    <citation type="journal article" date="2012" name="Genome Biol.">
        <title>Sequencing three crocodilian genomes to illuminate the evolution of archosaurs and amniotes.</title>
        <authorList>
            <person name="St John J.A."/>
            <person name="Braun E.L."/>
            <person name="Isberg S.R."/>
            <person name="Miles L.G."/>
            <person name="Chong A.Y."/>
            <person name="Gongora J."/>
            <person name="Dalzell P."/>
            <person name="Moran C."/>
            <person name="Bed'hom B."/>
            <person name="Abzhanov A."/>
            <person name="Burgess S.C."/>
            <person name="Cooksey A.M."/>
            <person name="Castoe T.A."/>
            <person name="Crawford N.G."/>
            <person name="Densmore L.D."/>
            <person name="Drew J.C."/>
            <person name="Edwards S.V."/>
            <person name="Faircloth B.C."/>
            <person name="Fujita M.K."/>
            <person name="Greenwold M.J."/>
            <person name="Hoffmann F.G."/>
            <person name="Howard J.M."/>
            <person name="Iguchi T."/>
            <person name="Janes D.E."/>
            <person name="Khan S.Y."/>
            <person name="Kohno S."/>
            <person name="de Koning A.J."/>
            <person name="Lance S.L."/>
            <person name="McCarthy F.M."/>
            <person name="McCormack J.E."/>
            <person name="Merchant M.E."/>
            <person name="Peterson D.G."/>
            <person name="Pollock D.D."/>
            <person name="Pourmand N."/>
            <person name="Raney B.J."/>
            <person name="Roessler K.A."/>
            <person name="Sanford J.R."/>
            <person name="Sawyer R.H."/>
            <person name="Schmidt C.J."/>
            <person name="Triplett E.W."/>
            <person name="Tuberville T.D."/>
            <person name="Venegas-Anaya M."/>
            <person name="Howard J.T."/>
            <person name="Jarvis E.D."/>
            <person name="Guillette L.J.Jr."/>
            <person name="Glenn T.C."/>
            <person name="Green R.E."/>
            <person name="Ray D.A."/>
        </authorList>
    </citation>
    <scope>NUCLEOTIDE SEQUENCE [LARGE SCALE GENOMIC DNA]</scope>
    <source>
        <strain evidence="23">KSC_2009_1</strain>
    </source>
</reference>
<keyword evidence="17" id="KW-0694">RNA-binding</keyword>
<dbReference type="GO" id="GO:0005524">
    <property type="term" value="F:ATP binding"/>
    <property type="evidence" value="ECO:0007669"/>
    <property type="project" value="UniProtKB-KW"/>
</dbReference>
<dbReference type="InterPro" id="IPR051363">
    <property type="entry name" value="RLR_Helicase"/>
</dbReference>
<dbReference type="EMBL" id="AKHW03003207">
    <property type="protein sequence ID" value="KYO35181.1"/>
    <property type="molecule type" value="Genomic_DNA"/>
</dbReference>
<keyword evidence="24" id="KW-1185">Reference proteome</keyword>
<dbReference type="AlphaFoldDB" id="A0A151NED0"/>
<comment type="subcellular location">
    <subcellularLocation>
        <location evidence="1">Cytoplasm</location>
    </subcellularLocation>
</comment>
<dbReference type="Pfam" id="PF00270">
    <property type="entry name" value="DEAD"/>
    <property type="match status" value="1"/>
</dbReference>
<evidence type="ECO:0000256" key="5">
    <source>
        <dbReference type="ARBA" id="ARBA00022499"/>
    </source>
</evidence>
<dbReference type="PROSITE" id="PS51194">
    <property type="entry name" value="HELICASE_CTER"/>
    <property type="match status" value="1"/>
</dbReference>
<keyword evidence="8" id="KW-0479">Metal-binding</keyword>
<evidence type="ECO:0000256" key="14">
    <source>
        <dbReference type="ARBA" id="ARBA00022840"/>
    </source>
</evidence>
<evidence type="ECO:0000259" key="21">
    <source>
        <dbReference type="PROSITE" id="PS51194"/>
    </source>
</evidence>
<feature type="domain" description="RLR CTR" evidence="22">
    <location>
        <begin position="794"/>
        <end position="928"/>
    </location>
</feature>
<evidence type="ECO:0000256" key="7">
    <source>
        <dbReference type="ARBA" id="ARBA00022588"/>
    </source>
</evidence>
<dbReference type="Gene3D" id="3.40.50.300">
    <property type="entry name" value="P-loop containing nucleotide triphosphate hydrolases"/>
    <property type="match status" value="2"/>
</dbReference>
<keyword evidence="14" id="KW-0067">ATP-binding</keyword>
<name>A0A151NED0_ALLMI</name>
<dbReference type="Gene3D" id="2.170.150.30">
    <property type="entry name" value="RIG-I-like receptor, C-terminal regulatory domain"/>
    <property type="match status" value="1"/>
</dbReference>
<dbReference type="KEGG" id="amj:102565282"/>
<evidence type="ECO:0000256" key="10">
    <source>
        <dbReference type="ARBA" id="ARBA00022741"/>
    </source>
</evidence>
<gene>
    <name evidence="23" type="primary">DDX58</name>
    <name evidence="23" type="ORF">Y1Q_0001060</name>
</gene>
<dbReference type="FunFam" id="2.170.150.30:FF:000001">
    <property type="entry name" value="Probable ATP-dependent RNA helicase DDX58"/>
    <property type="match status" value="1"/>
</dbReference>
<dbReference type="GO" id="GO:0003724">
    <property type="term" value="F:RNA helicase activity"/>
    <property type="evidence" value="ECO:0007669"/>
    <property type="project" value="UniProtKB-EC"/>
</dbReference>
<dbReference type="PROSITE" id="PS51789">
    <property type="entry name" value="RLR_CTR"/>
    <property type="match status" value="1"/>
</dbReference>
<evidence type="ECO:0000256" key="2">
    <source>
        <dbReference type="ARBA" id="ARBA00006866"/>
    </source>
</evidence>
<dbReference type="eggNOG" id="KOG0354">
    <property type="taxonomic scope" value="Eukaryota"/>
</dbReference>
<accession>A0A151NED0</accession>
<dbReference type="STRING" id="8496.A0A151NED0"/>
<evidence type="ECO:0000256" key="4">
    <source>
        <dbReference type="ARBA" id="ARBA00022490"/>
    </source>
</evidence>
<keyword evidence="15" id="KW-0832">Ubl conjugation</keyword>
<dbReference type="InterPro" id="IPR027417">
    <property type="entry name" value="P-loop_NTPase"/>
</dbReference>
<dbReference type="InterPro" id="IPR011029">
    <property type="entry name" value="DEATH-like_dom_sf"/>
</dbReference>
<dbReference type="GO" id="GO:0005737">
    <property type="term" value="C:cytoplasm"/>
    <property type="evidence" value="ECO:0007669"/>
    <property type="project" value="UniProtKB-SubCell"/>
</dbReference>
<evidence type="ECO:0000256" key="18">
    <source>
        <dbReference type="ARBA" id="ARBA00023118"/>
    </source>
</evidence>
<evidence type="ECO:0000256" key="13">
    <source>
        <dbReference type="ARBA" id="ARBA00022833"/>
    </source>
</evidence>
<dbReference type="CDD" id="cd08817">
    <property type="entry name" value="CARD_RIG-I_r2"/>
    <property type="match status" value="1"/>
</dbReference>
<evidence type="ECO:0000256" key="12">
    <source>
        <dbReference type="ARBA" id="ARBA00022806"/>
    </source>
</evidence>
<dbReference type="Pfam" id="PF11648">
    <property type="entry name" value="RIG-I_C-RD"/>
    <property type="match status" value="1"/>
</dbReference>
<dbReference type="CTD" id="23586"/>
<feature type="domain" description="Helicase ATP-binding" evidence="20">
    <location>
        <begin position="254"/>
        <end position="433"/>
    </location>
</feature>
<dbReference type="PANTHER" id="PTHR14074:SF16">
    <property type="entry name" value="ANTIVIRAL INNATE IMMUNE RESPONSE RECEPTOR RIG-I"/>
    <property type="match status" value="1"/>
</dbReference>
<evidence type="ECO:0000256" key="9">
    <source>
        <dbReference type="ARBA" id="ARBA00022737"/>
    </source>
</evidence>
<dbReference type="InterPro" id="IPR031964">
    <property type="entry name" value="CARD_dom"/>
</dbReference>
<dbReference type="GO" id="GO:0016787">
    <property type="term" value="F:hydrolase activity"/>
    <property type="evidence" value="ECO:0007669"/>
    <property type="project" value="UniProtKB-KW"/>
</dbReference>
<dbReference type="GO" id="GO:0008270">
    <property type="term" value="F:zinc ion binding"/>
    <property type="evidence" value="ECO:0007669"/>
    <property type="project" value="TreeGrafter"/>
</dbReference>
<dbReference type="PANTHER" id="PTHR14074">
    <property type="entry name" value="HELICASE WITH DEATH DOMAIN-RELATED"/>
    <property type="match status" value="1"/>
</dbReference>